<sequence length="200" mass="23211">MGVDKIAEYYLIFENLMSNNSSITTNDRADYYCHLGYPHVSVKKIIKLKEEYTLKSIKDFHFIGEVICKEDISMILSKYNPYRCRFFPISISDKSSETLCKFSLISFENKIPCADMGKSDIFVFPKRKNHIKILSLYLDLEKLKKIPKHKKHIFMVEEAEGTIIVSKEIGEELLTYLSTNNDSSLLVKPIYEDGKVPELF</sequence>
<evidence type="ECO:0000313" key="1">
    <source>
        <dbReference type="EMBL" id="MBE0346673.1"/>
    </source>
</evidence>
<dbReference type="EMBL" id="AQHF01000024">
    <property type="protein sequence ID" value="MBE0346673.1"/>
    <property type="molecule type" value="Genomic_DNA"/>
</dbReference>
<comment type="caution">
    <text evidence="1">The sequence shown here is derived from an EMBL/GenBank/DDBJ whole genome shotgun (WGS) entry which is preliminary data.</text>
</comment>
<name>A0A8I0MWA3_9GAMM</name>
<organism evidence="1 2">
    <name type="scientific">Pseudoalteromonas peptidolytica F12-50-A1</name>
    <dbReference type="NCBI Taxonomy" id="1315280"/>
    <lineage>
        <taxon>Bacteria</taxon>
        <taxon>Pseudomonadati</taxon>
        <taxon>Pseudomonadota</taxon>
        <taxon>Gammaproteobacteria</taxon>
        <taxon>Alteromonadales</taxon>
        <taxon>Pseudoalteromonadaceae</taxon>
        <taxon>Pseudoalteromonas</taxon>
    </lineage>
</organism>
<dbReference type="Proteomes" id="UP000660708">
    <property type="component" value="Unassembled WGS sequence"/>
</dbReference>
<dbReference type="AlphaFoldDB" id="A0A8I0MWA3"/>
<proteinExistence type="predicted"/>
<evidence type="ECO:0000313" key="2">
    <source>
        <dbReference type="Proteomes" id="UP000660708"/>
    </source>
</evidence>
<protein>
    <submittedName>
        <fullName evidence="1">Uncharacterized protein</fullName>
    </submittedName>
</protein>
<gene>
    <name evidence="1" type="ORF">PPEP_a2767</name>
</gene>
<reference evidence="1 2" key="1">
    <citation type="submission" date="2015-06" db="EMBL/GenBank/DDBJ databases">
        <title>Genome sequence of Pseudoalteromonas peptidolytica.</title>
        <authorList>
            <person name="Xie B.-B."/>
            <person name="Rong J.-C."/>
            <person name="Qin Q.-L."/>
            <person name="Zhang Y.-Z."/>
        </authorList>
    </citation>
    <scope>NUCLEOTIDE SEQUENCE [LARGE SCALE GENOMIC DNA]</scope>
    <source>
        <strain evidence="1 2">F12-50-A1</strain>
    </source>
</reference>
<dbReference type="RefSeq" id="WP_147390016.1">
    <property type="nucleotide sequence ID" value="NZ_AQHF01000024.1"/>
</dbReference>
<accession>A0A8I0MWA3</accession>
<keyword evidence="2" id="KW-1185">Reference proteome</keyword>